<dbReference type="Gene3D" id="1.20.1640.10">
    <property type="entry name" value="Multidrug efflux transporter AcrB transmembrane domain"/>
    <property type="match status" value="1"/>
</dbReference>
<dbReference type="SUPFAM" id="SSF82714">
    <property type="entry name" value="Multidrug efflux transporter AcrB TolC docking domain, DN and DC subdomains"/>
    <property type="match status" value="1"/>
</dbReference>
<accession>A0A1T2L0N7</accession>
<protein>
    <submittedName>
        <fullName evidence="2">Cobalt-zinc-cadmium resistance protein</fullName>
    </submittedName>
</protein>
<dbReference type="GO" id="GO:0042910">
    <property type="term" value="F:xenobiotic transmembrane transporter activity"/>
    <property type="evidence" value="ECO:0007669"/>
    <property type="project" value="TreeGrafter"/>
</dbReference>
<feature type="transmembrane region" description="Helical" evidence="1">
    <location>
        <begin position="340"/>
        <end position="364"/>
    </location>
</feature>
<gene>
    <name evidence="2" type="ORF">BOW52_08205</name>
</gene>
<keyword evidence="1" id="KW-0472">Membrane</keyword>
<dbReference type="Proteomes" id="UP000190198">
    <property type="component" value="Unassembled WGS sequence"/>
</dbReference>
<reference evidence="2 3" key="1">
    <citation type="submission" date="2016-11" db="EMBL/GenBank/DDBJ databases">
        <title>Mixed transmission modes and dynamic genome evolution in an obligate animal-bacterial symbiosis.</title>
        <authorList>
            <person name="Russell S.L."/>
            <person name="Corbett-Detig R.B."/>
            <person name="Cavanaugh C.M."/>
        </authorList>
    </citation>
    <scope>NUCLEOTIDE SEQUENCE [LARGE SCALE GENOMIC DNA]</scope>
    <source>
        <strain evidence="2">Sp-SM6</strain>
    </source>
</reference>
<sequence length="380" mass="41917">IRRLSILRAQGGPGGADLEVGVVGENVDLLRQQAERVSSYVKTIPGVYDVRHDMEAGKLEYQYMLNEHGRQLGLTQQQLANAVRTGFLGLEVTQVNWRDKSIPVRLIYPEAIREGSMPLTSLPITLNDGRVVYLGEVATVEKGRGYNSISRRDLERLATITADVDDKITTPDQVIERIGNEFAAFSDEMPGYRLMFLGQKKEAAESMAGMKQAGLIALVLIFFILSALFRSLLDPLVVMFAIPFGLIGVIIGHVLFGLHLQFLSLIGFLALSGIVVNDSLILVEFARRMRCEGMDRLDALVEAGRVRIRPIMLTTITTFLGVSPLIFFSSGQTAFLSPMAISLGFGLLFATGLILVALPCFYLIADDMRCLSYRAFGKTY</sequence>
<dbReference type="Gene3D" id="3.30.2090.10">
    <property type="entry name" value="Multidrug efflux transporter AcrB TolC docking domain, DN and DC subdomains"/>
    <property type="match status" value="1"/>
</dbReference>
<keyword evidence="3" id="KW-1185">Reference proteome</keyword>
<evidence type="ECO:0000313" key="3">
    <source>
        <dbReference type="Proteomes" id="UP000190198"/>
    </source>
</evidence>
<dbReference type="SUPFAM" id="SSF82866">
    <property type="entry name" value="Multidrug efflux transporter AcrB transmembrane domain"/>
    <property type="match status" value="1"/>
</dbReference>
<dbReference type="InterPro" id="IPR027463">
    <property type="entry name" value="AcrB_DN_DC_subdom"/>
</dbReference>
<comment type="caution">
    <text evidence="2">The sequence shown here is derived from an EMBL/GenBank/DDBJ whole genome shotgun (WGS) entry which is preliminary data.</text>
</comment>
<dbReference type="OrthoDB" id="5287122at2"/>
<dbReference type="Pfam" id="PF00873">
    <property type="entry name" value="ACR_tran"/>
    <property type="match status" value="1"/>
</dbReference>
<evidence type="ECO:0000256" key="1">
    <source>
        <dbReference type="SAM" id="Phobius"/>
    </source>
</evidence>
<keyword evidence="1" id="KW-0812">Transmembrane</keyword>
<feature type="non-terminal residue" evidence="2">
    <location>
        <position position="1"/>
    </location>
</feature>
<dbReference type="GO" id="GO:0005886">
    <property type="term" value="C:plasma membrane"/>
    <property type="evidence" value="ECO:0007669"/>
    <property type="project" value="TreeGrafter"/>
</dbReference>
<feature type="transmembrane region" description="Helical" evidence="1">
    <location>
        <begin position="236"/>
        <end position="256"/>
    </location>
</feature>
<dbReference type="PANTHER" id="PTHR32063:SF33">
    <property type="entry name" value="RND SUPERFAMILY EFFLUX PUMP PERMEASE COMPONENT"/>
    <property type="match status" value="1"/>
</dbReference>
<feature type="transmembrane region" description="Helical" evidence="1">
    <location>
        <begin position="306"/>
        <end position="328"/>
    </location>
</feature>
<dbReference type="EMBL" id="MPRK01000164">
    <property type="protein sequence ID" value="OOZ38665.1"/>
    <property type="molecule type" value="Genomic_DNA"/>
</dbReference>
<dbReference type="AlphaFoldDB" id="A0A1T2L0N7"/>
<organism evidence="2 3">
    <name type="scientific">Solemya elarraichensis gill symbiont</name>
    <dbReference type="NCBI Taxonomy" id="1918949"/>
    <lineage>
        <taxon>Bacteria</taxon>
        <taxon>Pseudomonadati</taxon>
        <taxon>Pseudomonadota</taxon>
        <taxon>Gammaproteobacteria</taxon>
        <taxon>sulfur-oxidizing symbionts</taxon>
    </lineage>
</organism>
<dbReference type="Gene3D" id="3.30.70.1440">
    <property type="entry name" value="Multidrug efflux transporter AcrB pore domain"/>
    <property type="match status" value="1"/>
</dbReference>
<proteinExistence type="predicted"/>
<dbReference type="PANTHER" id="PTHR32063">
    <property type="match status" value="1"/>
</dbReference>
<dbReference type="InterPro" id="IPR001036">
    <property type="entry name" value="Acrflvin-R"/>
</dbReference>
<keyword evidence="1" id="KW-1133">Transmembrane helix</keyword>
<name>A0A1T2L0N7_9GAMM</name>
<evidence type="ECO:0000313" key="2">
    <source>
        <dbReference type="EMBL" id="OOZ38665.1"/>
    </source>
</evidence>
<dbReference type="RefSeq" id="WP_135568157.1">
    <property type="nucleotide sequence ID" value="NZ_MPRK01000164.1"/>
</dbReference>
<feature type="transmembrane region" description="Helical" evidence="1">
    <location>
        <begin position="209"/>
        <end position="229"/>
    </location>
</feature>
<feature type="transmembrane region" description="Helical" evidence="1">
    <location>
        <begin position="262"/>
        <end position="285"/>
    </location>
</feature>